<proteinExistence type="predicted"/>
<dbReference type="PROSITE" id="PS51352">
    <property type="entry name" value="THIOREDOXIN_2"/>
    <property type="match status" value="1"/>
</dbReference>
<dbReference type="InterPro" id="IPR036249">
    <property type="entry name" value="Thioredoxin-like_sf"/>
</dbReference>
<organism evidence="2">
    <name type="scientific">Amphora coffeiformis</name>
    <dbReference type="NCBI Taxonomy" id="265554"/>
    <lineage>
        <taxon>Eukaryota</taxon>
        <taxon>Sar</taxon>
        <taxon>Stramenopiles</taxon>
        <taxon>Ochrophyta</taxon>
        <taxon>Bacillariophyta</taxon>
        <taxon>Bacillariophyceae</taxon>
        <taxon>Bacillariophycidae</taxon>
        <taxon>Thalassiophysales</taxon>
        <taxon>Catenulaceae</taxon>
        <taxon>Amphora</taxon>
    </lineage>
</organism>
<accession>A0A7S3KX65</accession>
<dbReference type="Gene3D" id="3.40.30.10">
    <property type="entry name" value="Glutaredoxin"/>
    <property type="match status" value="1"/>
</dbReference>
<dbReference type="SUPFAM" id="SSF52833">
    <property type="entry name" value="Thioredoxin-like"/>
    <property type="match status" value="1"/>
</dbReference>
<dbReference type="InterPro" id="IPR017937">
    <property type="entry name" value="Thioredoxin_CS"/>
</dbReference>
<evidence type="ECO:0000313" key="2">
    <source>
        <dbReference type="EMBL" id="CAE0403352.1"/>
    </source>
</evidence>
<sequence length="106" mass="11976">MPFQELGNPDELTSFLNDNSDGCIVTFSASWCGPCKASKPKLKELAEKSTIPFGYVHEDDLEDFLDVFVLIKSFPTYIFFKNGQEQARVEGVNFAELEKMMQENAP</sequence>
<dbReference type="AlphaFoldDB" id="A0A7S3KX65"/>
<dbReference type="PROSITE" id="PS00194">
    <property type="entry name" value="THIOREDOXIN_1"/>
    <property type="match status" value="1"/>
</dbReference>
<dbReference type="EMBL" id="HBIM01001785">
    <property type="protein sequence ID" value="CAE0403352.1"/>
    <property type="molecule type" value="Transcribed_RNA"/>
</dbReference>
<dbReference type="InterPro" id="IPR013766">
    <property type="entry name" value="Thioredoxin_domain"/>
</dbReference>
<protein>
    <recommendedName>
        <fullName evidence="1">Thioredoxin domain-containing protein</fullName>
    </recommendedName>
</protein>
<dbReference type="PANTHER" id="PTHR10438:SF468">
    <property type="entry name" value="THIOREDOXIN-1-RELATED"/>
    <property type="match status" value="1"/>
</dbReference>
<dbReference type="InterPro" id="IPR050620">
    <property type="entry name" value="Thioredoxin_H-type-like"/>
</dbReference>
<dbReference type="PANTHER" id="PTHR10438">
    <property type="entry name" value="THIOREDOXIN"/>
    <property type="match status" value="1"/>
</dbReference>
<dbReference type="PRINTS" id="PR00421">
    <property type="entry name" value="THIOREDOXIN"/>
</dbReference>
<dbReference type="CDD" id="cd02947">
    <property type="entry name" value="TRX_family"/>
    <property type="match status" value="1"/>
</dbReference>
<dbReference type="Pfam" id="PF00085">
    <property type="entry name" value="Thioredoxin"/>
    <property type="match status" value="1"/>
</dbReference>
<gene>
    <name evidence="2" type="ORF">ACOF00016_LOCUS1561</name>
</gene>
<evidence type="ECO:0000259" key="1">
    <source>
        <dbReference type="PROSITE" id="PS51352"/>
    </source>
</evidence>
<feature type="domain" description="Thioredoxin" evidence="1">
    <location>
        <begin position="1"/>
        <end position="106"/>
    </location>
</feature>
<reference evidence="2" key="1">
    <citation type="submission" date="2021-01" db="EMBL/GenBank/DDBJ databases">
        <authorList>
            <person name="Corre E."/>
            <person name="Pelletier E."/>
            <person name="Niang G."/>
            <person name="Scheremetjew M."/>
            <person name="Finn R."/>
            <person name="Kale V."/>
            <person name="Holt S."/>
            <person name="Cochrane G."/>
            <person name="Meng A."/>
            <person name="Brown T."/>
            <person name="Cohen L."/>
        </authorList>
    </citation>
    <scope>NUCLEOTIDE SEQUENCE</scope>
    <source>
        <strain evidence="2">CCMP127</strain>
    </source>
</reference>
<name>A0A7S3KX65_9STRA</name>